<proteinExistence type="predicted"/>
<organism evidence="1 2">
    <name type="scientific">Gonapodya prolifera (strain JEL478)</name>
    <name type="common">Monoblepharis prolifera</name>
    <dbReference type="NCBI Taxonomy" id="1344416"/>
    <lineage>
        <taxon>Eukaryota</taxon>
        <taxon>Fungi</taxon>
        <taxon>Fungi incertae sedis</taxon>
        <taxon>Chytridiomycota</taxon>
        <taxon>Chytridiomycota incertae sedis</taxon>
        <taxon>Monoblepharidomycetes</taxon>
        <taxon>Monoblepharidales</taxon>
        <taxon>Gonapodyaceae</taxon>
        <taxon>Gonapodya</taxon>
    </lineage>
</organism>
<accession>A0A139AVQ8</accession>
<dbReference type="OrthoDB" id="8300100at2759"/>
<reference evidence="1 2" key="1">
    <citation type="journal article" date="2015" name="Genome Biol. Evol.">
        <title>Phylogenomic analyses indicate that early fungi evolved digesting cell walls of algal ancestors of land plants.</title>
        <authorList>
            <person name="Chang Y."/>
            <person name="Wang S."/>
            <person name="Sekimoto S."/>
            <person name="Aerts A.L."/>
            <person name="Choi C."/>
            <person name="Clum A."/>
            <person name="LaButti K.M."/>
            <person name="Lindquist E.A."/>
            <person name="Yee Ngan C."/>
            <person name="Ohm R.A."/>
            <person name="Salamov A.A."/>
            <person name="Grigoriev I.V."/>
            <person name="Spatafora J.W."/>
            <person name="Berbee M.L."/>
        </authorList>
    </citation>
    <scope>NUCLEOTIDE SEQUENCE [LARGE SCALE GENOMIC DNA]</scope>
    <source>
        <strain evidence="1 2">JEL478</strain>
    </source>
</reference>
<dbReference type="PANTHER" id="PTHR30143">
    <property type="entry name" value="ACID HYDRATASE"/>
    <property type="match status" value="1"/>
</dbReference>
<dbReference type="EMBL" id="KQ965734">
    <property type="protein sequence ID" value="KXS20789.1"/>
    <property type="molecule type" value="Genomic_DNA"/>
</dbReference>
<keyword evidence="2" id="KW-1185">Reference proteome</keyword>
<dbReference type="GO" id="GO:0005737">
    <property type="term" value="C:cytoplasm"/>
    <property type="evidence" value="ECO:0007669"/>
    <property type="project" value="TreeGrafter"/>
</dbReference>
<dbReference type="GO" id="GO:0008684">
    <property type="term" value="F:2-oxopent-4-enoate hydratase activity"/>
    <property type="evidence" value="ECO:0007669"/>
    <property type="project" value="TreeGrafter"/>
</dbReference>
<evidence type="ECO:0008006" key="3">
    <source>
        <dbReference type="Google" id="ProtNLM"/>
    </source>
</evidence>
<dbReference type="Proteomes" id="UP000070544">
    <property type="component" value="Unassembled WGS sequence"/>
</dbReference>
<dbReference type="InterPro" id="IPR036663">
    <property type="entry name" value="Fumarylacetoacetase_C_sf"/>
</dbReference>
<evidence type="ECO:0000313" key="2">
    <source>
        <dbReference type="Proteomes" id="UP000070544"/>
    </source>
</evidence>
<dbReference type="SUPFAM" id="SSF56529">
    <property type="entry name" value="FAH"/>
    <property type="match status" value="1"/>
</dbReference>
<dbReference type="AlphaFoldDB" id="A0A139AVQ8"/>
<protein>
    <recommendedName>
        <fullName evidence="3">Fumarylacetoacetase-like C-terminal domain-containing protein</fullName>
    </recommendedName>
</protein>
<dbReference type="InterPro" id="IPR050772">
    <property type="entry name" value="Hydratase-Decarb/MhpD_sf"/>
</dbReference>
<gene>
    <name evidence="1" type="ORF">M427DRAFT_51753</name>
</gene>
<name>A0A139AVQ8_GONPJ</name>
<dbReference type="Gene3D" id="3.90.850.10">
    <property type="entry name" value="Fumarylacetoacetase-like, C-terminal domain"/>
    <property type="match status" value="1"/>
</dbReference>
<evidence type="ECO:0000313" key="1">
    <source>
        <dbReference type="EMBL" id="KXS20789.1"/>
    </source>
</evidence>
<sequence>MSTPPQTRIDECVDFLYNAHTTRSPCFLGDILDMPFAKDLTYSEAYEIQRRLSSRQSTCLGPVVGYKVGATTPGMQRHLHVTHPMPGAMHASRVIACDQGAATSGTSNASTIPLALSRSSFNGPSVECEVLVQLGDTPLDARGHLPGSNAPQLSLEEVLASLDAVWTSAELVDDRYGGDVAGEDNWKRQGMQPIMVADSFFHWASLRSAISVPASKFRVEDFPHLVGHVELNGVRVQSGPGSDVMGNPLESVKFMAEFLARERGEVLPARTWISTGSVTMPVLPRAGDSVRVWFEGLPGEARITY</sequence>
<dbReference type="PANTHER" id="PTHR30143:SF0">
    <property type="entry name" value="2-KETO-4-PENTENOATE HYDRATASE"/>
    <property type="match status" value="1"/>
</dbReference>